<dbReference type="Pfam" id="PF00849">
    <property type="entry name" value="PseudoU_synth_2"/>
    <property type="match status" value="1"/>
</dbReference>
<dbReference type="PATRIC" id="fig|319652.3.peg.689"/>
<comment type="caution">
    <text evidence="6">The sequence shown here is derived from an EMBL/GenBank/DDBJ whole genome shotgun (WGS) entry which is preliminary data.</text>
</comment>
<evidence type="ECO:0000256" key="1">
    <source>
        <dbReference type="ARBA" id="ARBA00000073"/>
    </source>
</evidence>
<dbReference type="InterPro" id="IPR050188">
    <property type="entry name" value="RluA_PseudoU_synthase"/>
</dbReference>
<feature type="domain" description="Pseudouridine synthase RsuA/RluA-like" evidence="5">
    <location>
        <begin position="85"/>
        <end position="236"/>
    </location>
</feature>
<proteinExistence type="inferred from homology"/>
<comment type="catalytic activity">
    <reaction evidence="1 4">
        <text>a uridine in RNA = a pseudouridine in RNA</text>
        <dbReference type="Rhea" id="RHEA:48348"/>
        <dbReference type="Rhea" id="RHEA-COMP:12068"/>
        <dbReference type="Rhea" id="RHEA-COMP:12069"/>
        <dbReference type="ChEBI" id="CHEBI:65314"/>
        <dbReference type="ChEBI" id="CHEBI:65315"/>
    </reaction>
</comment>
<dbReference type="InterPro" id="IPR006225">
    <property type="entry name" value="PsdUridine_synth_RluC/D"/>
</dbReference>
<evidence type="ECO:0000256" key="2">
    <source>
        <dbReference type="ARBA" id="ARBA00010876"/>
    </source>
</evidence>
<dbReference type="OrthoDB" id="9807829at2"/>
<evidence type="ECO:0000259" key="5">
    <source>
        <dbReference type="Pfam" id="PF00849"/>
    </source>
</evidence>
<evidence type="ECO:0000313" key="7">
    <source>
        <dbReference type="Proteomes" id="UP000051568"/>
    </source>
</evidence>
<dbReference type="Proteomes" id="UP000051568">
    <property type="component" value="Unassembled WGS sequence"/>
</dbReference>
<dbReference type="Gene3D" id="3.30.2350.10">
    <property type="entry name" value="Pseudouridine synthase"/>
    <property type="match status" value="1"/>
</dbReference>
<evidence type="ECO:0000256" key="3">
    <source>
        <dbReference type="PIRSR" id="PIRSR606225-1"/>
    </source>
</evidence>
<feature type="active site" evidence="3">
    <location>
        <position position="133"/>
    </location>
</feature>
<evidence type="ECO:0000256" key="4">
    <source>
        <dbReference type="RuleBase" id="RU362028"/>
    </source>
</evidence>
<dbReference type="PANTHER" id="PTHR21600">
    <property type="entry name" value="MITOCHONDRIAL RNA PSEUDOURIDINE SYNTHASE"/>
    <property type="match status" value="1"/>
</dbReference>
<dbReference type="GO" id="GO:0140098">
    <property type="term" value="F:catalytic activity, acting on RNA"/>
    <property type="evidence" value="ECO:0007669"/>
    <property type="project" value="UniProtKB-ARBA"/>
</dbReference>
<sequence>MIIKLTNTSDQSLKIKAFLQKRNFSHRLISTIKKMGQLHVVEQKVTTLDLLAPGDVLTVRLPKEKSDATVPFSDVPLEVIFEDDNWLVVNKPSGLSSVPGPSNRTDTMVNRVKGHLKKQGSQDLVPHIVTRLDRDTSGVMLIAKNRVAISVLAPQIETHQIEKKYVALASGQFSVKEGFIDQPIGKAADGIHREIQADGQQAQTKYRVLKQFDQYALVSVQLLTGRTHQIRVHFASLGHPLVGDTLYGGPTDLGITRQALHAQSLKFTDPLTGKVHLFKTELPEDMRRLQYV</sequence>
<dbReference type="NCBIfam" id="TIGR00005">
    <property type="entry name" value="rluA_subfam"/>
    <property type="match status" value="1"/>
</dbReference>
<dbReference type="RefSeq" id="WP_057748724.1">
    <property type="nucleotide sequence ID" value="NZ_BJVH01000003.1"/>
</dbReference>
<reference evidence="6 7" key="1">
    <citation type="journal article" date="2015" name="Genome Announc.">
        <title>Expanding the biotechnology potential of lactobacilli through comparative genomics of 213 strains and associated genera.</title>
        <authorList>
            <person name="Sun Z."/>
            <person name="Harris H.M."/>
            <person name="McCann A."/>
            <person name="Guo C."/>
            <person name="Argimon S."/>
            <person name="Zhang W."/>
            <person name="Yang X."/>
            <person name="Jeffery I.B."/>
            <person name="Cooney J.C."/>
            <person name="Kagawa T.F."/>
            <person name="Liu W."/>
            <person name="Song Y."/>
            <person name="Salvetti E."/>
            <person name="Wrobel A."/>
            <person name="Rasinkangas P."/>
            <person name="Parkhill J."/>
            <person name="Rea M.C."/>
            <person name="O'Sullivan O."/>
            <person name="Ritari J."/>
            <person name="Douillard F.P."/>
            <person name="Paul Ross R."/>
            <person name="Yang R."/>
            <person name="Briner A.E."/>
            <person name="Felis G.E."/>
            <person name="de Vos W.M."/>
            <person name="Barrangou R."/>
            <person name="Klaenhammer T.R."/>
            <person name="Caufield P.W."/>
            <person name="Cui Y."/>
            <person name="Zhang H."/>
            <person name="O'Toole P.W."/>
        </authorList>
    </citation>
    <scope>NUCLEOTIDE SEQUENCE [LARGE SCALE GENOMIC DNA]</scope>
    <source>
        <strain evidence="6 7">DSM 17757</strain>
    </source>
</reference>
<dbReference type="PROSITE" id="PS01129">
    <property type="entry name" value="PSI_RLU"/>
    <property type="match status" value="1"/>
</dbReference>
<dbReference type="AlphaFoldDB" id="A0A0R2IPU3"/>
<comment type="similarity">
    <text evidence="2 4">Belongs to the pseudouridine synthase RluA family.</text>
</comment>
<dbReference type="InterPro" id="IPR020103">
    <property type="entry name" value="PsdUridine_synth_cat_dom_sf"/>
</dbReference>
<comment type="function">
    <text evidence="4">Responsible for synthesis of pseudouridine from uracil.</text>
</comment>
<name>A0A0R2IPU3_9LACO</name>
<dbReference type="SUPFAM" id="SSF55120">
    <property type="entry name" value="Pseudouridine synthase"/>
    <property type="match status" value="1"/>
</dbReference>
<dbReference type="GO" id="GO:0009982">
    <property type="term" value="F:pseudouridine synthase activity"/>
    <property type="evidence" value="ECO:0007669"/>
    <property type="project" value="InterPro"/>
</dbReference>
<dbReference type="InterPro" id="IPR006224">
    <property type="entry name" value="PsdUridine_synth_RluA-like_CS"/>
</dbReference>
<evidence type="ECO:0000313" key="6">
    <source>
        <dbReference type="EMBL" id="KRN67153.1"/>
    </source>
</evidence>
<dbReference type="EMBL" id="JQBR01000002">
    <property type="protein sequence ID" value="KRN67153.1"/>
    <property type="molecule type" value="Genomic_DNA"/>
</dbReference>
<dbReference type="InterPro" id="IPR006145">
    <property type="entry name" value="PsdUridine_synth_RsuA/RluA"/>
</dbReference>
<gene>
    <name evidence="6" type="ORF">IV80_GL000681</name>
</gene>
<dbReference type="PANTHER" id="PTHR21600:SF35">
    <property type="entry name" value="PSEUDOURIDINE SYNTHASE"/>
    <property type="match status" value="1"/>
</dbReference>
<dbReference type="GO" id="GO:0003723">
    <property type="term" value="F:RNA binding"/>
    <property type="evidence" value="ECO:0007669"/>
    <property type="project" value="InterPro"/>
</dbReference>
<organism evidence="6 7">
    <name type="scientific">Pediococcus cellicola</name>
    <dbReference type="NCBI Taxonomy" id="319652"/>
    <lineage>
        <taxon>Bacteria</taxon>
        <taxon>Bacillati</taxon>
        <taxon>Bacillota</taxon>
        <taxon>Bacilli</taxon>
        <taxon>Lactobacillales</taxon>
        <taxon>Lactobacillaceae</taxon>
        <taxon>Pediococcus</taxon>
    </lineage>
</organism>
<dbReference type="STRING" id="319652.IV80_GL000681"/>
<dbReference type="CDD" id="cd02869">
    <property type="entry name" value="PseudoU_synth_RluA_like"/>
    <property type="match status" value="1"/>
</dbReference>
<keyword evidence="7" id="KW-1185">Reference proteome</keyword>
<dbReference type="EC" id="5.4.99.-" evidence="4"/>
<accession>A0A0R2IPU3</accession>
<keyword evidence="4" id="KW-0413">Isomerase</keyword>
<protein>
    <recommendedName>
        <fullName evidence="4">Pseudouridine synthase</fullName>
        <ecNumber evidence="4">5.4.99.-</ecNumber>
    </recommendedName>
</protein>
<dbReference type="GO" id="GO:0000455">
    <property type="term" value="P:enzyme-directed rRNA pseudouridine synthesis"/>
    <property type="evidence" value="ECO:0007669"/>
    <property type="project" value="TreeGrafter"/>
</dbReference>